<reference evidence="2" key="1">
    <citation type="submission" date="2025-08" db="UniProtKB">
        <authorList>
            <consortium name="RefSeq"/>
        </authorList>
    </citation>
    <scope>IDENTIFICATION</scope>
    <source>
        <tissue evidence="2">Whole body</tissue>
    </source>
</reference>
<proteinExistence type="predicted"/>
<dbReference type="GeneID" id="135194202"/>
<dbReference type="Proteomes" id="UP001652626">
    <property type="component" value="Chromosome 27"/>
</dbReference>
<keyword evidence="1" id="KW-1185">Reference proteome</keyword>
<evidence type="ECO:0000313" key="1">
    <source>
        <dbReference type="Proteomes" id="UP001652626"/>
    </source>
</evidence>
<organism evidence="1 2">
    <name type="scientific">Vanessa tameamea</name>
    <name type="common">Kamehameha butterfly</name>
    <dbReference type="NCBI Taxonomy" id="334116"/>
    <lineage>
        <taxon>Eukaryota</taxon>
        <taxon>Metazoa</taxon>
        <taxon>Ecdysozoa</taxon>
        <taxon>Arthropoda</taxon>
        <taxon>Hexapoda</taxon>
        <taxon>Insecta</taxon>
        <taxon>Pterygota</taxon>
        <taxon>Neoptera</taxon>
        <taxon>Endopterygota</taxon>
        <taxon>Lepidoptera</taxon>
        <taxon>Glossata</taxon>
        <taxon>Ditrysia</taxon>
        <taxon>Papilionoidea</taxon>
        <taxon>Nymphalidae</taxon>
        <taxon>Nymphalinae</taxon>
        <taxon>Vanessa</taxon>
    </lineage>
</organism>
<accession>A0ABM4AVT9</accession>
<evidence type="ECO:0000313" key="2">
    <source>
        <dbReference type="RefSeq" id="XP_064075424.1"/>
    </source>
</evidence>
<sequence length="183" mass="20783">MQRALDALPSWLERWRLKVNVAKTQALHIRRSLAPRPLVLLLKLSMRHHVKNVVAQTRTTRTLLRLLLASHLPIRTRLTYAAPPWYALTSETSRNSLRPQQSLALRTITGASRYVRNAVIARDLHIENLDGHVRRLSTSPCSRGPTERGPSICGVLRHTIGDHRTQEDYHATSPSNDRFLVTG</sequence>
<dbReference type="RefSeq" id="XP_064075424.1">
    <property type="nucleotide sequence ID" value="XM_064219354.1"/>
</dbReference>
<name>A0ABM4AVT9_VANTA</name>
<protein>
    <submittedName>
        <fullName evidence="2">Uncharacterized protein LOC135194202</fullName>
    </submittedName>
</protein>
<gene>
    <name evidence="2" type="primary">LOC135194202</name>
</gene>